<dbReference type="EMBL" id="LKKS01000101">
    <property type="protein sequence ID" value="KPM62948.1"/>
    <property type="molecule type" value="Genomic_DNA"/>
</dbReference>
<reference evidence="2 3" key="1">
    <citation type="submission" date="2015-10" db="EMBL/GenBank/DDBJ databases">
        <title>Pseudomonas putida clinical strains.</title>
        <authorList>
            <person name="Molina L."/>
            <person name="Udaondo Z."/>
        </authorList>
    </citation>
    <scope>NUCLEOTIDE SEQUENCE [LARGE SCALE GENOMIC DNA]</scope>
    <source>
        <strain evidence="2 3">HB13667</strain>
    </source>
</reference>
<evidence type="ECO:0000259" key="1">
    <source>
        <dbReference type="Pfam" id="PF13391"/>
    </source>
</evidence>
<evidence type="ECO:0000313" key="2">
    <source>
        <dbReference type="EMBL" id="KPM62948.1"/>
    </source>
</evidence>
<proteinExistence type="predicted"/>
<organism evidence="2 3">
    <name type="scientific">Pseudomonas putida</name>
    <name type="common">Arthrobacter siderocapsulatus</name>
    <dbReference type="NCBI Taxonomy" id="303"/>
    <lineage>
        <taxon>Bacteria</taxon>
        <taxon>Pseudomonadati</taxon>
        <taxon>Pseudomonadota</taxon>
        <taxon>Gammaproteobacteria</taxon>
        <taxon>Pseudomonadales</taxon>
        <taxon>Pseudomonadaceae</taxon>
        <taxon>Pseudomonas</taxon>
    </lineage>
</organism>
<dbReference type="Pfam" id="PF13391">
    <property type="entry name" value="HNH_2"/>
    <property type="match status" value="1"/>
</dbReference>
<gene>
    <name evidence="2" type="ORF">HB13667_16175</name>
</gene>
<protein>
    <recommendedName>
        <fullName evidence="1">HNH nuclease domain-containing protein</fullName>
    </recommendedName>
</protein>
<accession>A0A0N8HF20</accession>
<feature type="domain" description="HNH nuclease" evidence="1">
    <location>
        <begin position="204"/>
        <end position="252"/>
    </location>
</feature>
<dbReference type="RefSeq" id="WP_054572974.1">
    <property type="nucleotide sequence ID" value="NZ_LKKS01000101.1"/>
</dbReference>
<dbReference type="Proteomes" id="UP000050437">
    <property type="component" value="Unassembled WGS sequence"/>
</dbReference>
<sequence length="303" mass="34491">MTTPITPTPNIKPHGLLASERLEPGTIYTREDLRVLFDIKDATLNTGIFRPKGYDSVWLFITEHKTSDRTQYVDALEGDTLHMQGQRMGRTDALISDHHKRGLELLLFYRKAKYEYPHAGFKYEGIFTYQRHSGTAPTSFVLSRDQTTADETLSAKIEQQFSTQGEFNPEDISDARTRTVASIVHRRGQPQFRKELLKAYQGRCAITACSLQQVLEAAHIHPYLGDETNVVSNGLLLRADVHTLFDLGLLWVNPDDLRIEISEVLRSSEYVSFEGQSLFLPENEAERPSRLALEFRFNTIANS</sequence>
<evidence type="ECO:0000313" key="3">
    <source>
        <dbReference type="Proteomes" id="UP000050437"/>
    </source>
</evidence>
<dbReference type="InterPro" id="IPR003615">
    <property type="entry name" value="HNH_nuc"/>
</dbReference>
<name>A0A0N8HF20_PSEPU</name>
<dbReference type="AlphaFoldDB" id="A0A0N8HF20"/>
<comment type="caution">
    <text evidence="2">The sequence shown here is derived from an EMBL/GenBank/DDBJ whole genome shotgun (WGS) entry which is preliminary data.</text>
</comment>